<feature type="domain" description="C2H2-type" evidence="12">
    <location>
        <begin position="1281"/>
        <end position="1308"/>
    </location>
</feature>
<feature type="domain" description="C2H2-type" evidence="12">
    <location>
        <begin position="1369"/>
        <end position="1397"/>
    </location>
</feature>
<evidence type="ECO:0000256" key="1">
    <source>
        <dbReference type="ARBA" id="ARBA00004123"/>
    </source>
</evidence>
<feature type="domain" description="C2H2-type" evidence="12">
    <location>
        <begin position="1397"/>
        <end position="1424"/>
    </location>
</feature>
<keyword evidence="2" id="KW-0479">Metal-binding</keyword>
<evidence type="ECO:0000256" key="9">
    <source>
        <dbReference type="ARBA" id="ARBA00023242"/>
    </source>
</evidence>
<feature type="compositionally biased region" description="Low complexity" evidence="11">
    <location>
        <begin position="493"/>
        <end position="502"/>
    </location>
</feature>
<organism evidence="14 15">
    <name type="scientific">Plakobranchus ocellatus</name>
    <dbReference type="NCBI Taxonomy" id="259542"/>
    <lineage>
        <taxon>Eukaryota</taxon>
        <taxon>Metazoa</taxon>
        <taxon>Spiralia</taxon>
        <taxon>Lophotrochozoa</taxon>
        <taxon>Mollusca</taxon>
        <taxon>Gastropoda</taxon>
        <taxon>Heterobranchia</taxon>
        <taxon>Euthyneura</taxon>
        <taxon>Panpulmonata</taxon>
        <taxon>Sacoglossa</taxon>
        <taxon>Placobranchoidea</taxon>
        <taxon>Plakobranchidae</taxon>
        <taxon>Plakobranchus</taxon>
    </lineage>
</organism>
<feature type="domain" description="C2H2-type" evidence="12">
    <location>
        <begin position="1555"/>
        <end position="1578"/>
    </location>
</feature>
<evidence type="ECO:0000256" key="6">
    <source>
        <dbReference type="ARBA" id="ARBA00023015"/>
    </source>
</evidence>
<keyword evidence="15" id="KW-1185">Reference proteome</keyword>
<name>A0AAV4CP79_9GAST</name>
<dbReference type="FunFam" id="3.30.160.60:FF:000446">
    <property type="entry name" value="Zinc finger protein"/>
    <property type="match status" value="1"/>
</dbReference>
<feature type="compositionally biased region" description="Low complexity" evidence="11">
    <location>
        <begin position="528"/>
        <end position="540"/>
    </location>
</feature>
<comment type="subcellular location">
    <subcellularLocation>
        <location evidence="1">Nucleus</location>
    </subcellularLocation>
</comment>
<feature type="domain" description="C2H2-type" evidence="12">
    <location>
        <begin position="1160"/>
        <end position="1187"/>
    </location>
</feature>
<dbReference type="InterPro" id="IPR050331">
    <property type="entry name" value="Zinc_finger"/>
</dbReference>
<accession>A0AAV4CP79</accession>
<feature type="domain" description="C2H2-type" evidence="12">
    <location>
        <begin position="1425"/>
        <end position="1453"/>
    </location>
</feature>
<feature type="domain" description="C2H2-type" evidence="12">
    <location>
        <begin position="1339"/>
        <end position="1367"/>
    </location>
</feature>
<dbReference type="InterPro" id="IPR036236">
    <property type="entry name" value="Znf_C2H2_sf"/>
</dbReference>
<reference evidence="14 15" key="1">
    <citation type="journal article" date="2021" name="Elife">
        <title>Chloroplast acquisition without the gene transfer in kleptoplastic sea slugs, Plakobranchus ocellatus.</title>
        <authorList>
            <person name="Maeda T."/>
            <person name="Takahashi S."/>
            <person name="Yoshida T."/>
            <person name="Shimamura S."/>
            <person name="Takaki Y."/>
            <person name="Nagai Y."/>
            <person name="Toyoda A."/>
            <person name="Suzuki Y."/>
            <person name="Arimoto A."/>
            <person name="Ishii H."/>
            <person name="Satoh N."/>
            <person name="Nishiyama T."/>
            <person name="Hasebe M."/>
            <person name="Maruyama T."/>
            <person name="Minagawa J."/>
            <person name="Obokata J."/>
            <person name="Shigenobu S."/>
        </authorList>
    </citation>
    <scope>NUCLEOTIDE SEQUENCE [LARGE SCALE GENOMIC DNA]</scope>
</reference>
<evidence type="ECO:0000256" key="5">
    <source>
        <dbReference type="ARBA" id="ARBA00022833"/>
    </source>
</evidence>
<dbReference type="SMART" id="SM00355">
    <property type="entry name" value="ZnF_C2H2"/>
    <property type="match status" value="10"/>
</dbReference>
<keyword evidence="9" id="KW-0539">Nucleus</keyword>
<comment type="caution">
    <text evidence="14">The sequence shown here is derived from an EMBL/GenBank/DDBJ whole genome shotgun (WGS) entry which is preliminary data.</text>
</comment>
<keyword evidence="7" id="KW-0238">DNA-binding</keyword>
<feature type="region of interest" description="Disordered" evidence="11">
    <location>
        <begin position="627"/>
        <end position="679"/>
    </location>
</feature>
<feature type="compositionally biased region" description="Polar residues" evidence="11">
    <location>
        <begin position="1201"/>
        <end position="1233"/>
    </location>
</feature>
<keyword evidence="8" id="KW-0804">Transcription</keyword>
<feature type="region of interest" description="Disordered" evidence="11">
    <location>
        <begin position="321"/>
        <end position="362"/>
    </location>
</feature>
<feature type="compositionally biased region" description="Low complexity" evidence="11">
    <location>
        <begin position="652"/>
        <end position="665"/>
    </location>
</feature>
<dbReference type="Proteomes" id="UP000735302">
    <property type="component" value="Unassembled WGS sequence"/>
</dbReference>
<keyword evidence="4 10" id="KW-0863">Zinc-finger</keyword>
<gene>
    <name evidence="14" type="ORF">PoB_006016800</name>
</gene>
<evidence type="ECO:0000259" key="12">
    <source>
        <dbReference type="PROSITE" id="PS50157"/>
    </source>
</evidence>
<dbReference type="PANTHER" id="PTHR16515">
    <property type="entry name" value="PR DOMAIN ZINC FINGER PROTEIN"/>
    <property type="match status" value="1"/>
</dbReference>
<evidence type="ECO:0000259" key="13">
    <source>
        <dbReference type="PROSITE" id="PS50280"/>
    </source>
</evidence>
<sequence>MADNQKHHKNNLRVVSANPSVLPASSAATSVTSLLSSNHDSSTINNCNLAIGQADNIGQVMIPLNAGELDLLRASNITFSTSSLSSTSHSNSSNTTSTPNMGTNGNASSTIFTSSASSSASGFVLNGVVDESGNVLFEAVESDMINQNNFLQPHLQPHQQQQQQQQPDHVAGIHSSSTSSEIGSSGVIDPQSLNLLHLHSDNCTLQSNNATNVGGSNMSFADTNCNVSTSSAAGLIQAISTINRGGSNTVSLSGLLPITAVQRESTAVDQGLAAFNSASRGNSIQAANAPEIFLAQQQQELKNQMLLSRVADIMEGSGMHGGSIISNTPSVNLHHGKRDVTPSNRHGMHQKGAAAPSSNNINAALSDFGQSSVVTISLNQQLQEQLDETRQQQQQQLLWTQPGQSRVPATQDSEALGNLNTTLGGAAASSSLLPSASQQGKQVPGASSTFLLLPQQAGSSGNSTNGTFQDVRSQFAGIFNSQAQQETYQMTASSSSSNFGHVSSEEQPHPYAVIGGDSEATPSYPGNSQQHQQQQQQQQVVVESQAVDSSCLQQEYTLVFDAGSQVICFQRVASPSDCTVSQSVVGMEGSEAQPTPAQVFIPSSSQAYSQTQGSHLHASLACGISSEEVTTSSMPPQLRAGPSGVHPHYGNRSSEAISRNSSSSRGMKLEKSDVDGAPECDTTQEGIEHYDHESPTYVDTSNNIDDDEAGLDSTATRRVDAGPMVEGIIDTALHSSGLTALQAVAMETSSGILQTGSAADESINAQSSSGGQASQPHQLADFLTDDVSPSVTPVTQSVRKSRRLELVAQEARASLKKRDYKSKLYDPALLWCEDCMEAYSDQCPVHRLTAVPDKIVLSRAWASCPNQAQICRLPEAQLAPEESPVGVFAKRQIPKFTQFGPFLGVLVATLDEVTRQYFPLMLDLPNKPRQYFETADENQCNWMMFVRPAQTFAEQNLVAYQHKRNVFFSSTKVIEPKQELKVWYAAHYAEQMGVKTLELTQDDIQALDEADGKFACSECSRRFKSWAALQLHLSTHDEEDLEEAASDAKDALLLEYGNAEADGDADFVPGNDGDESGQLSSQASAAAQKKTRNAFLRGRLRQSRSRGGLGDGARKKSTFLAKTLKKYKRSQNTRPGADKVPQTMKGMYHRRGNLSGGNEWMCTHCGLTFDNASLLNLHTLTHAAEDVGMDEIRKLAAPQAMESTSDTPTNQSLAPSNSSPNGTTETFDLNPQASGEIEGEDKSILSVACPKCNVVFKDHKDLMDHVSTHAQKPLVKDGRPFCCSQCPKSFSTSERLARHQLVHGDDSEKPLECPVCFKRITNNSAMACHMKKHSDRKYYDCPICGTDFDTASGMREHAQVRHADPNGRYPCLECPKIFDDFGLLKKHVRSFHSSKVFPCPECNKKFPREDKLRLHMLRHTTHREFMCETCGRQFKRKDKLKEHMKRLHCRERMEQIGASLGGKQGNTGVAKPTSTKFTPRIYKSSSKRKVHIQKVHPGCAVPPSARKKASLSSLLTIDTDAAAAAGAASGGAPVVGGFNSNSFSHTVSSITTMPHGCKFCHKQYASKAKLLQHQRKQHPEVAEPRLSSRRKIKKTEPDVLQIAVGGDERYESVLPITVVNQGGDSTSLQATDLLNLAMSELSYNGGVASLSSLISSLGAGAATANPVGGGAMVHIQSSTGQLQPATIDLSQLSQLNQALQTFSVAGQGTGAGVATVLQTPLSPSQHQHHHQQQQQQQQQQLLQQHQQQQQQLQHQQQQQLMVVTSNGSQPVSLGMGGQFIARAWPANFTAQQFR</sequence>
<dbReference type="InterPro" id="IPR046341">
    <property type="entry name" value="SET_dom_sf"/>
</dbReference>
<evidence type="ECO:0000256" key="3">
    <source>
        <dbReference type="ARBA" id="ARBA00022737"/>
    </source>
</evidence>
<dbReference type="SUPFAM" id="SSF57667">
    <property type="entry name" value="beta-beta-alpha zinc fingers"/>
    <property type="match status" value="5"/>
</dbReference>
<keyword evidence="5" id="KW-0862">Zinc</keyword>
<dbReference type="Gene3D" id="3.30.160.60">
    <property type="entry name" value="Classic Zinc Finger"/>
    <property type="match status" value="5"/>
</dbReference>
<evidence type="ECO:0000256" key="8">
    <source>
        <dbReference type="ARBA" id="ARBA00023163"/>
    </source>
</evidence>
<dbReference type="PROSITE" id="PS50157">
    <property type="entry name" value="ZINC_FINGER_C2H2_2"/>
    <property type="match status" value="9"/>
</dbReference>
<dbReference type="InterPro" id="IPR013087">
    <property type="entry name" value="Znf_C2H2_type"/>
</dbReference>
<evidence type="ECO:0000313" key="15">
    <source>
        <dbReference type="Proteomes" id="UP000735302"/>
    </source>
</evidence>
<dbReference type="GO" id="GO:0008270">
    <property type="term" value="F:zinc ion binding"/>
    <property type="evidence" value="ECO:0007669"/>
    <property type="project" value="UniProtKB-KW"/>
</dbReference>
<feature type="domain" description="C2H2-type" evidence="12">
    <location>
        <begin position="1311"/>
        <end position="1338"/>
    </location>
</feature>
<dbReference type="PROSITE" id="PS00028">
    <property type="entry name" value="ZINC_FINGER_C2H2_1"/>
    <property type="match status" value="9"/>
</dbReference>
<evidence type="ECO:0000256" key="11">
    <source>
        <dbReference type="SAM" id="MobiDB-lite"/>
    </source>
</evidence>
<proteinExistence type="predicted"/>
<dbReference type="PROSITE" id="PS50280">
    <property type="entry name" value="SET"/>
    <property type="match status" value="1"/>
</dbReference>
<feature type="region of interest" description="Disordered" evidence="11">
    <location>
        <begin position="487"/>
        <end position="540"/>
    </location>
</feature>
<keyword evidence="6" id="KW-0805">Transcription regulation</keyword>
<keyword evidence="3" id="KW-0677">Repeat</keyword>
<evidence type="ECO:0000256" key="4">
    <source>
        <dbReference type="ARBA" id="ARBA00022771"/>
    </source>
</evidence>
<feature type="region of interest" description="Disordered" evidence="11">
    <location>
        <begin position="155"/>
        <end position="184"/>
    </location>
</feature>
<dbReference type="Gene3D" id="2.170.270.10">
    <property type="entry name" value="SET domain"/>
    <property type="match status" value="1"/>
</dbReference>
<evidence type="ECO:0000256" key="2">
    <source>
        <dbReference type="ARBA" id="ARBA00022723"/>
    </source>
</evidence>
<feature type="compositionally biased region" description="Low complexity" evidence="11">
    <location>
        <begin position="1076"/>
        <end position="1088"/>
    </location>
</feature>
<dbReference type="Pfam" id="PF00096">
    <property type="entry name" value="zf-C2H2"/>
    <property type="match status" value="6"/>
</dbReference>
<feature type="compositionally biased region" description="Low complexity" evidence="11">
    <location>
        <begin position="353"/>
        <end position="362"/>
    </location>
</feature>
<feature type="domain" description="C2H2-type" evidence="12">
    <location>
        <begin position="1014"/>
        <end position="1041"/>
    </location>
</feature>
<dbReference type="PANTHER" id="PTHR16515:SF2">
    <property type="entry name" value="PR DOMAIN ZINC FINGER PROTEIN 4"/>
    <property type="match status" value="1"/>
</dbReference>
<evidence type="ECO:0000256" key="7">
    <source>
        <dbReference type="ARBA" id="ARBA00023125"/>
    </source>
</evidence>
<dbReference type="Pfam" id="PF21549">
    <property type="entry name" value="PRDM2_PR"/>
    <property type="match status" value="1"/>
</dbReference>
<evidence type="ECO:0000313" key="14">
    <source>
        <dbReference type="EMBL" id="GFO33663.1"/>
    </source>
</evidence>
<dbReference type="EMBL" id="BLXT01006818">
    <property type="protein sequence ID" value="GFO33663.1"/>
    <property type="molecule type" value="Genomic_DNA"/>
</dbReference>
<feature type="region of interest" description="Disordered" evidence="11">
    <location>
        <begin position="1721"/>
        <end position="1740"/>
    </location>
</feature>
<evidence type="ECO:0000256" key="10">
    <source>
        <dbReference type="PROSITE-ProRule" id="PRU00042"/>
    </source>
</evidence>
<dbReference type="GO" id="GO:0010468">
    <property type="term" value="P:regulation of gene expression"/>
    <property type="evidence" value="ECO:0007669"/>
    <property type="project" value="TreeGrafter"/>
</dbReference>
<dbReference type="GO" id="GO:0005634">
    <property type="term" value="C:nucleus"/>
    <property type="evidence" value="ECO:0007669"/>
    <property type="project" value="TreeGrafter"/>
</dbReference>
<feature type="domain" description="SET" evidence="13">
    <location>
        <begin position="866"/>
        <end position="985"/>
    </location>
</feature>
<feature type="region of interest" description="Disordered" evidence="11">
    <location>
        <begin position="1198"/>
        <end position="1236"/>
    </location>
</feature>
<protein>
    <submittedName>
        <fullName evidence="14">PR domain Zinc finger protein 10-like</fullName>
    </submittedName>
</protein>
<feature type="region of interest" description="Disordered" evidence="11">
    <location>
        <begin position="1063"/>
        <end position="1114"/>
    </location>
</feature>
<dbReference type="InterPro" id="IPR001214">
    <property type="entry name" value="SET_dom"/>
</dbReference>
<feature type="region of interest" description="Disordered" evidence="11">
    <location>
        <begin position="82"/>
        <end position="106"/>
    </location>
</feature>